<keyword evidence="3" id="KW-0808">Transferase</keyword>
<dbReference type="GO" id="GO:0005524">
    <property type="term" value="F:ATP binding"/>
    <property type="evidence" value="ECO:0007669"/>
    <property type="project" value="InterPro"/>
</dbReference>
<feature type="domain" description="Protein kinase" evidence="2">
    <location>
        <begin position="188"/>
        <end position="539"/>
    </location>
</feature>
<dbReference type="SMART" id="SM00220">
    <property type="entry name" value="S_TKc"/>
    <property type="match status" value="1"/>
</dbReference>
<keyword evidence="4" id="KW-1185">Reference proteome</keyword>
<dbReference type="PROSITE" id="PS50011">
    <property type="entry name" value="PROTEIN_KINASE_DOM"/>
    <property type="match status" value="1"/>
</dbReference>
<feature type="compositionally biased region" description="Polar residues" evidence="1">
    <location>
        <begin position="580"/>
        <end position="589"/>
    </location>
</feature>
<gene>
    <name evidence="3" type="ORF">QBC41DRAFT_275542</name>
</gene>
<organism evidence="3 4">
    <name type="scientific">Cercophora samala</name>
    <dbReference type="NCBI Taxonomy" id="330535"/>
    <lineage>
        <taxon>Eukaryota</taxon>
        <taxon>Fungi</taxon>
        <taxon>Dikarya</taxon>
        <taxon>Ascomycota</taxon>
        <taxon>Pezizomycotina</taxon>
        <taxon>Sordariomycetes</taxon>
        <taxon>Sordariomycetidae</taxon>
        <taxon>Sordariales</taxon>
        <taxon>Lasiosphaeriaceae</taxon>
        <taxon>Cercophora</taxon>
    </lineage>
</organism>
<protein>
    <submittedName>
        <fullName evidence="3">Kinase-like domain-containing protein</fullName>
    </submittedName>
</protein>
<accession>A0AA39ZDS3</accession>
<dbReference type="PANTHER" id="PTHR24359:SF1">
    <property type="entry name" value="INHIBITOR OF NUCLEAR FACTOR KAPPA-B KINASE EPSILON SUBUNIT HOMOLOG 1-RELATED"/>
    <property type="match status" value="1"/>
</dbReference>
<keyword evidence="3" id="KW-0418">Kinase</keyword>
<name>A0AA39ZDS3_9PEZI</name>
<sequence length="662" mass="74346">MDRLVSRAFWHRRKLAGKLKQLREILIENLVRSEFPVDSCREYLPAGCRSKLVTQETIHSLLKLSPGLAEYVSRDATTLFLVLVAASRALEKNEDKFVKILQSCKDSKMTDQLLPIMIKELGCVGNAGAVSCTHHSALDVFHGTTWSTSLVDDFYTYQPKFYPPPVFGSERFRYKVPIVSVLPFEVENGGNMKPKRGHFSDVYSVILHQSHHDPSLGNIVPTAVENGLRVAIKQLKLVLPDQEYNIEQAWENEISALEELNKFAHPHLIKSMAAIEYGSHRLMMLEWADGGSLREIWNKEDGGAKRLDATRIQCVLDELHGLAGALSMLHETKTKTIPPKRLSNALPVARQHQGVPSLELPVDNSGETDNHGGMEHWRHGDLKPDNILSVKDPKGERWLGTLKIADFGLIKRHEFETDRRFAQTQQTYTTLQYEGPETLVNSHLPRSRKFDIWSMGCVILEFAIFLLYGKHGLGLFGSEQHRASFNKSTETLYFTVHNGVAEVSSIAKHWINQILQHPECQDRDSAIRDLVELVQNDLLVVNVYDKTKKSRATAKQLEESLKGFKEKAAKTSGYLCGAPSQATAETPTVSPEIFSPKPTKKAVRVPGRMGKTLGEDLRLIAENLVLSPPINALLKATADGFQEVRTCVEQHPDFEERLEADG</sequence>
<dbReference type="SUPFAM" id="SSF56112">
    <property type="entry name" value="Protein kinase-like (PK-like)"/>
    <property type="match status" value="1"/>
</dbReference>
<feature type="region of interest" description="Disordered" evidence="1">
    <location>
        <begin position="579"/>
        <end position="598"/>
    </location>
</feature>
<dbReference type="InterPro" id="IPR000719">
    <property type="entry name" value="Prot_kinase_dom"/>
</dbReference>
<evidence type="ECO:0000256" key="1">
    <source>
        <dbReference type="SAM" id="MobiDB-lite"/>
    </source>
</evidence>
<evidence type="ECO:0000313" key="4">
    <source>
        <dbReference type="Proteomes" id="UP001174997"/>
    </source>
</evidence>
<dbReference type="InterPro" id="IPR011009">
    <property type="entry name" value="Kinase-like_dom_sf"/>
</dbReference>
<dbReference type="EMBL" id="JAULSY010000047">
    <property type="protein sequence ID" value="KAK0669117.1"/>
    <property type="molecule type" value="Genomic_DNA"/>
</dbReference>
<dbReference type="Gene3D" id="1.10.510.10">
    <property type="entry name" value="Transferase(Phosphotransferase) domain 1"/>
    <property type="match status" value="2"/>
</dbReference>
<dbReference type="Pfam" id="PF00069">
    <property type="entry name" value="Pkinase"/>
    <property type="match status" value="1"/>
</dbReference>
<dbReference type="GO" id="GO:0004674">
    <property type="term" value="F:protein serine/threonine kinase activity"/>
    <property type="evidence" value="ECO:0007669"/>
    <property type="project" value="TreeGrafter"/>
</dbReference>
<dbReference type="Proteomes" id="UP001174997">
    <property type="component" value="Unassembled WGS sequence"/>
</dbReference>
<evidence type="ECO:0000313" key="3">
    <source>
        <dbReference type="EMBL" id="KAK0669117.1"/>
    </source>
</evidence>
<dbReference type="PANTHER" id="PTHR24359">
    <property type="entry name" value="SERINE/THREONINE-PROTEIN KINASE SBK1"/>
    <property type="match status" value="1"/>
</dbReference>
<reference evidence="3" key="1">
    <citation type="submission" date="2023-06" db="EMBL/GenBank/DDBJ databases">
        <title>Genome-scale phylogeny and comparative genomics of the fungal order Sordariales.</title>
        <authorList>
            <consortium name="Lawrence Berkeley National Laboratory"/>
            <person name="Hensen N."/>
            <person name="Bonometti L."/>
            <person name="Westerberg I."/>
            <person name="Brannstrom I.O."/>
            <person name="Guillou S."/>
            <person name="Cros-Aarteil S."/>
            <person name="Calhoun S."/>
            <person name="Haridas S."/>
            <person name="Kuo A."/>
            <person name="Mondo S."/>
            <person name="Pangilinan J."/>
            <person name="Riley R."/>
            <person name="Labutti K."/>
            <person name="Andreopoulos B."/>
            <person name="Lipzen A."/>
            <person name="Chen C."/>
            <person name="Yanf M."/>
            <person name="Daum C."/>
            <person name="Ng V."/>
            <person name="Clum A."/>
            <person name="Steindorff A."/>
            <person name="Ohm R."/>
            <person name="Martin F."/>
            <person name="Silar P."/>
            <person name="Natvig D."/>
            <person name="Lalanne C."/>
            <person name="Gautier V."/>
            <person name="Ament-Velasquez S.L."/>
            <person name="Kruys A."/>
            <person name="Hutchinson M.I."/>
            <person name="Powell A.J."/>
            <person name="Barry K."/>
            <person name="Miller A.N."/>
            <person name="Grigoriev I.V."/>
            <person name="Debuchy R."/>
            <person name="Gladieux P."/>
            <person name="Thoren M.H."/>
            <person name="Johannesson H."/>
        </authorList>
    </citation>
    <scope>NUCLEOTIDE SEQUENCE</scope>
    <source>
        <strain evidence="3">CBS 307.81</strain>
    </source>
</reference>
<proteinExistence type="predicted"/>
<comment type="caution">
    <text evidence="3">The sequence shown here is derived from an EMBL/GenBank/DDBJ whole genome shotgun (WGS) entry which is preliminary data.</text>
</comment>
<dbReference type="AlphaFoldDB" id="A0AA39ZDS3"/>
<evidence type="ECO:0000259" key="2">
    <source>
        <dbReference type="PROSITE" id="PS50011"/>
    </source>
</evidence>